<gene>
    <name evidence="1" type="ORF">K504DRAFT_448950</name>
</gene>
<reference evidence="1" key="1">
    <citation type="journal article" date="2020" name="Stud. Mycol.">
        <title>101 Dothideomycetes genomes: a test case for predicting lifestyles and emergence of pathogens.</title>
        <authorList>
            <person name="Haridas S."/>
            <person name="Albert R."/>
            <person name="Binder M."/>
            <person name="Bloem J."/>
            <person name="Labutti K."/>
            <person name="Salamov A."/>
            <person name="Andreopoulos B."/>
            <person name="Baker S."/>
            <person name="Barry K."/>
            <person name="Bills G."/>
            <person name="Bluhm B."/>
            <person name="Cannon C."/>
            <person name="Castanera R."/>
            <person name="Culley D."/>
            <person name="Daum C."/>
            <person name="Ezra D."/>
            <person name="Gonzalez J."/>
            <person name="Henrissat B."/>
            <person name="Kuo A."/>
            <person name="Liang C."/>
            <person name="Lipzen A."/>
            <person name="Lutzoni F."/>
            <person name="Magnuson J."/>
            <person name="Mondo S."/>
            <person name="Nolan M."/>
            <person name="Ohm R."/>
            <person name="Pangilinan J."/>
            <person name="Park H.-J."/>
            <person name="Ramirez L."/>
            <person name="Alfaro M."/>
            <person name="Sun H."/>
            <person name="Tritt A."/>
            <person name="Yoshinaga Y."/>
            <person name="Zwiers L.-H."/>
            <person name="Turgeon B."/>
            <person name="Goodwin S."/>
            <person name="Spatafora J."/>
            <person name="Crous P."/>
            <person name="Grigoriev I."/>
        </authorList>
    </citation>
    <scope>NUCLEOTIDE SEQUENCE</scope>
    <source>
        <strain evidence="1">CBS 279.74</strain>
    </source>
</reference>
<dbReference type="Proteomes" id="UP000799428">
    <property type="component" value="Unassembled WGS sequence"/>
</dbReference>
<protein>
    <submittedName>
        <fullName evidence="1">Uncharacterized protein</fullName>
    </submittedName>
</protein>
<dbReference type="OrthoDB" id="5356769at2759"/>
<dbReference type="EMBL" id="MU005779">
    <property type="protein sequence ID" value="KAF2705394.1"/>
    <property type="molecule type" value="Genomic_DNA"/>
</dbReference>
<accession>A0A6G1JXQ6</accession>
<organism evidence="1 2">
    <name type="scientific">Pleomassaria siparia CBS 279.74</name>
    <dbReference type="NCBI Taxonomy" id="1314801"/>
    <lineage>
        <taxon>Eukaryota</taxon>
        <taxon>Fungi</taxon>
        <taxon>Dikarya</taxon>
        <taxon>Ascomycota</taxon>
        <taxon>Pezizomycotina</taxon>
        <taxon>Dothideomycetes</taxon>
        <taxon>Pleosporomycetidae</taxon>
        <taxon>Pleosporales</taxon>
        <taxon>Pleomassariaceae</taxon>
        <taxon>Pleomassaria</taxon>
    </lineage>
</organism>
<name>A0A6G1JXQ6_9PLEO</name>
<dbReference type="AlphaFoldDB" id="A0A6G1JXQ6"/>
<evidence type="ECO:0000313" key="1">
    <source>
        <dbReference type="EMBL" id="KAF2705394.1"/>
    </source>
</evidence>
<evidence type="ECO:0000313" key="2">
    <source>
        <dbReference type="Proteomes" id="UP000799428"/>
    </source>
</evidence>
<proteinExistence type="predicted"/>
<sequence length="261" mass="29124">MDYYHCPPEQLWQEIFRRGEIPCGGHDELSERLAKDDIARGSEATTVATGVKRHPASRSRNQIAEYGEAIDPRSIVNERIVHWKMNTFFPTLQLFFESGRSCTIEGGRLRGASVGIDSDLRFRLTDLMHEEDGEMIKSPLPEKFAGPIRILDCVLAERISISVKPVANIGMYRGARMEHEAHTVIGLKLEGMTDVGYVWARTDAPFGNDRDGTWGDLTIGGLRDDIPAPFFFFPQKGNTRGSVISVVKKGSMISNPKEKGT</sequence>
<keyword evidence="2" id="KW-1185">Reference proteome</keyword>